<protein>
    <submittedName>
        <fullName evidence="3">Alpha/beta hydrolase family protein</fullName>
    </submittedName>
</protein>
<reference evidence="3 4" key="1">
    <citation type="submission" date="2017-05" db="EMBL/GenBank/DDBJ databases">
        <authorList>
            <person name="Varghese N."/>
            <person name="Submissions S."/>
        </authorList>
    </citation>
    <scope>NUCLEOTIDE SEQUENCE [LARGE SCALE GENOMIC DNA]</scope>
    <source>
        <strain evidence="3 4">DSM 19036</strain>
    </source>
</reference>
<dbReference type="PANTHER" id="PTHR37017">
    <property type="entry name" value="AB HYDROLASE-1 DOMAIN-CONTAINING PROTEIN-RELATED"/>
    <property type="match status" value="1"/>
</dbReference>
<feature type="signal peptide" evidence="1">
    <location>
        <begin position="1"/>
        <end position="23"/>
    </location>
</feature>
<organism evidence="3 4">
    <name type="scientific">Pedobacter westerhofensis</name>
    <dbReference type="NCBI Taxonomy" id="425512"/>
    <lineage>
        <taxon>Bacteria</taxon>
        <taxon>Pseudomonadati</taxon>
        <taxon>Bacteroidota</taxon>
        <taxon>Sphingobacteriia</taxon>
        <taxon>Sphingobacteriales</taxon>
        <taxon>Sphingobacteriaceae</taxon>
        <taxon>Pedobacter</taxon>
    </lineage>
</organism>
<evidence type="ECO:0000313" key="4">
    <source>
        <dbReference type="Proteomes" id="UP000320300"/>
    </source>
</evidence>
<keyword evidence="4" id="KW-1185">Reference proteome</keyword>
<feature type="chain" id="PRO_5021888051" evidence="1">
    <location>
        <begin position="24"/>
        <end position="269"/>
    </location>
</feature>
<gene>
    <name evidence="3" type="ORF">SAMN06265348_1142</name>
</gene>
<feature type="domain" description="AB hydrolase-1" evidence="2">
    <location>
        <begin position="36"/>
        <end position="258"/>
    </location>
</feature>
<name>A0A521FM37_9SPHI</name>
<evidence type="ECO:0000259" key="2">
    <source>
        <dbReference type="Pfam" id="PF12697"/>
    </source>
</evidence>
<dbReference type="AlphaFoldDB" id="A0A521FM37"/>
<dbReference type="InterPro" id="IPR000073">
    <property type="entry name" value="AB_hydrolase_1"/>
</dbReference>
<dbReference type="Gene3D" id="3.40.50.1820">
    <property type="entry name" value="alpha/beta hydrolase"/>
    <property type="match status" value="1"/>
</dbReference>
<dbReference type="InterPro" id="IPR029058">
    <property type="entry name" value="AB_hydrolase_fold"/>
</dbReference>
<dbReference type="OrthoDB" id="59888at2"/>
<dbReference type="Proteomes" id="UP000320300">
    <property type="component" value="Unassembled WGS sequence"/>
</dbReference>
<keyword evidence="3" id="KW-0378">Hydrolase</keyword>
<dbReference type="RefSeq" id="WP_142530656.1">
    <property type="nucleotide sequence ID" value="NZ_CBCSJO010000013.1"/>
</dbReference>
<dbReference type="PROSITE" id="PS51257">
    <property type="entry name" value="PROKAR_LIPOPROTEIN"/>
    <property type="match status" value="1"/>
</dbReference>
<dbReference type="GO" id="GO:0016787">
    <property type="term" value="F:hydrolase activity"/>
    <property type="evidence" value="ECO:0007669"/>
    <property type="project" value="UniProtKB-KW"/>
</dbReference>
<dbReference type="InterPro" id="IPR052897">
    <property type="entry name" value="Sec-Metab_Biosynth_Hydrolase"/>
</dbReference>
<proteinExistence type="predicted"/>
<dbReference type="PANTHER" id="PTHR37017:SF11">
    <property type="entry name" value="ESTERASE_LIPASE_THIOESTERASE DOMAIN-CONTAINING PROTEIN"/>
    <property type="match status" value="1"/>
</dbReference>
<dbReference type="SUPFAM" id="SSF53474">
    <property type="entry name" value="alpha/beta-Hydrolases"/>
    <property type="match status" value="1"/>
</dbReference>
<sequence>MKKIILRALFGVLIMAGFFSCSKDEHHDSQSGKTYVIVPGAWQAPYAWATVKAELEQAGNKVVVVELQAHGKDTTADAHTSINLYRDRVVTAVNGLSGKVILVGHSLGGEVISAVAEAIPGKIDRLVYLAAFLPASGQSVYDLASTDTTSLLRISIIQSGYVLDLIHDNIANIFIQDGTTDEKNLVLSNYRFEPGLPFNDKVTLSATNYGTVKKYYIHTLLDQAVTYKLQKRMVAGAGIIQEYNLNTSHSPFLSKPDSVTILLTKIAAQ</sequence>
<dbReference type="Pfam" id="PF12697">
    <property type="entry name" value="Abhydrolase_6"/>
    <property type="match status" value="1"/>
</dbReference>
<keyword evidence="1" id="KW-0732">Signal</keyword>
<evidence type="ECO:0000313" key="3">
    <source>
        <dbReference type="EMBL" id="SMO97267.1"/>
    </source>
</evidence>
<dbReference type="EMBL" id="FXTN01000014">
    <property type="protein sequence ID" value="SMO97267.1"/>
    <property type="molecule type" value="Genomic_DNA"/>
</dbReference>
<accession>A0A521FM37</accession>
<evidence type="ECO:0000256" key="1">
    <source>
        <dbReference type="SAM" id="SignalP"/>
    </source>
</evidence>